<sequence length="66" mass="7633">EDEAEEFKLSGRFRNDLGKVKFLKEYELFAIPQDFKSMRVHDDLGKGEAEREIFDPILLEGMPLSG</sequence>
<dbReference type="AlphaFoldDB" id="A0A8J2NLG5"/>
<evidence type="ECO:0000313" key="2">
    <source>
        <dbReference type="Proteomes" id="UP000708208"/>
    </source>
</evidence>
<proteinExistence type="predicted"/>
<accession>A0A8J2NLG5</accession>
<comment type="caution">
    <text evidence="1">The sequence shown here is derived from an EMBL/GenBank/DDBJ whole genome shotgun (WGS) entry which is preliminary data.</text>
</comment>
<reference evidence="1" key="1">
    <citation type="submission" date="2021-06" db="EMBL/GenBank/DDBJ databases">
        <authorList>
            <person name="Hodson N. C."/>
            <person name="Mongue J. A."/>
            <person name="Jaron S. K."/>
        </authorList>
    </citation>
    <scope>NUCLEOTIDE SEQUENCE</scope>
</reference>
<dbReference type="Proteomes" id="UP000708208">
    <property type="component" value="Unassembled WGS sequence"/>
</dbReference>
<organism evidence="1 2">
    <name type="scientific">Allacma fusca</name>
    <dbReference type="NCBI Taxonomy" id="39272"/>
    <lineage>
        <taxon>Eukaryota</taxon>
        <taxon>Metazoa</taxon>
        <taxon>Ecdysozoa</taxon>
        <taxon>Arthropoda</taxon>
        <taxon>Hexapoda</taxon>
        <taxon>Collembola</taxon>
        <taxon>Symphypleona</taxon>
        <taxon>Sminthuridae</taxon>
        <taxon>Allacma</taxon>
    </lineage>
</organism>
<gene>
    <name evidence="1" type="ORF">AFUS01_LOCUS6895</name>
</gene>
<keyword evidence="2" id="KW-1185">Reference proteome</keyword>
<name>A0A8J2NLG5_9HEXA</name>
<evidence type="ECO:0000313" key="1">
    <source>
        <dbReference type="EMBL" id="CAG7717436.1"/>
    </source>
</evidence>
<protein>
    <submittedName>
        <fullName evidence="1">Uncharacterized protein</fullName>
    </submittedName>
</protein>
<dbReference type="EMBL" id="CAJVCH010045841">
    <property type="protein sequence ID" value="CAG7717436.1"/>
    <property type="molecule type" value="Genomic_DNA"/>
</dbReference>
<feature type="non-terminal residue" evidence="1">
    <location>
        <position position="1"/>
    </location>
</feature>